<keyword evidence="3" id="KW-0521">NADP</keyword>
<protein>
    <recommendedName>
        <fullName evidence="2">hydroxymethylglutaryl-CoA reductase (NADPH)</fullName>
        <ecNumber evidence="2">1.1.1.34</ecNumber>
    </recommendedName>
</protein>
<dbReference type="PROSITE" id="PS50065">
    <property type="entry name" value="HMG_COA_REDUCTASE_4"/>
    <property type="match status" value="1"/>
</dbReference>
<dbReference type="EC" id="1.1.1.34" evidence="2"/>
<keyword evidence="4" id="KW-0752">Steroid biosynthesis</keyword>
<dbReference type="InterPro" id="IPR023076">
    <property type="entry name" value="HMG_CoA_Rdtase_CS"/>
</dbReference>
<dbReference type="Gene3D" id="3.30.70.420">
    <property type="entry name" value="Hydroxymethylglutaryl-CoA reductase, class I/II, NAD/NADP-binding domain"/>
    <property type="match status" value="1"/>
</dbReference>
<name>A0A1R3RDY8_ASPC5</name>
<dbReference type="EMBL" id="KV907506">
    <property type="protein sequence ID" value="OOF92692.1"/>
    <property type="molecule type" value="Genomic_DNA"/>
</dbReference>
<organism evidence="9 10">
    <name type="scientific">Aspergillus carbonarius (strain ITEM 5010)</name>
    <dbReference type="NCBI Taxonomy" id="602072"/>
    <lineage>
        <taxon>Eukaryota</taxon>
        <taxon>Fungi</taxon>
        <taxon>Dikarya</taxon>
        <taxon>Ascomycota</taxon>
        <taxon>Pezizomycotina</taxon>
        <taxon>Eurotiomycetes</taxon>
        <taxon>Eurotiomycetidae</taxon>
        <taxon>Eurotiales</taxon>
        <taxon>Aspergillaceae</taxon>
        <taxon>Aspergillus</taxon>
        <taxon>Aspergillus subgen. Circumdati</taxon>
    </lineage>
</organism>
<evidence type="ECO:0000256" key="3">
    <source>
        <dbReference type="ARBA" id="ARBA00022857"/>
    </source>
</evidence>
<dbReference type="Pfam" id="PF00368">
    <property type="entry name" value="HMG-CoA_red"/>
    <property type="match status" value="1"/>
</dbReference>
<dbReference type="PRINTS" id="PR00071">
    <property type="entry name" value="HMGCOARDTASE"/>
</dbReference>
<accession>A0A1R3RDY8</accession>
<dbReference type="InterPro" id="IPR009023">
    <property type="entry name" value="HMG_CoA_Rdtase_NAD(P)-bd_sf"/>
</dbReference>
<evidence type="ECO:0000256" key="2">
    <source>
        <dbReference type="ARBA" id="ARBA00012999"/>
    </source>
</evidence>
<evidence type="ECO:0000256" key="4">
    <source>
        <dbReference type="ARBA" id="ARBA00022955"/>
    </source>
</evidence>
<evidence type="ECO:0000256" key="1">
    <source>
        <dbReference type="ARBA" id="ARBA00007661"/>
    </source>
</evidence>
<dbReference type="SUPFAM" id="SSF56542">
    <property type="entry name" value="Substrate-binding domain of HMG-CoA reductase"/>
    <property type="match status" value="1"/>
</dbReference>
<gene>
    <name evidence="9" type="ORF">ASPCADRAFT_54566</name>
</gene>
<proteinExistence type="inferred from homology"/>
<comment type="similarity">
    <text evidence="1">Belongs to the HMG-CoA reductase family.</text>
</comment>
<keyword evidence="4" id="KW-0443">Lipid metabolism</keyword>
<keyword evidence="5" id="KW-0560">Oxidoreductase</keyword>
<dbReference type="Proteomes" id="UP000188318">
    <property type="component" value="Unassembled WGS sequence"/>
</dbReference>
<dbReference type="AlphaFoldDB" id="A0A1R3RDY8"/>
<dbReference type="CDD" id="cd00643">
    <property type="entry name" value="HMG-CoA_reductase_classI"/>
    <property type="match status" value="1"/>
</dbReference>
<evidence type="ECO:0000313" key="9">
    <source>
        <dbReference type="EMBL" id="OOF92692.1"/>
    </source>
</evidence>
<dbReference type="VEuPathDB" id="FungiDB:ASPCADRAFT_54566"/>
<keyword evidence="6" id="KW-0756">Sterol biosynthesis</keyword>
<dbReference type="GO" id="GO:0015936">
    <property type="term" value="P:coenzyme A metabolic process"/>
    <property type="evidence" value="ECO:0007669"/>
    <property type="project" value="InterPro"/>
</dbReference>
<dbReference type="InterPro" id="IPR002202">
    <property type="entry name" value="HMG_CoA_Rdtase"/>
</dbReference>
<dbReference type="SUPFAM" id="SSF55035">
    <property type="entry name" value="NAD-binding domain of HMG-CoA reductase"/>
    <property type="match status" value="1"/>
</dbReference>
<keyword evidence="10" id="KW-1185">Reference proteome</keyword>
<reference evidence="10" key="1">
    <citation type="journal article" date="2017" name="Genome Biol.">
        <title>Comparative genomics reveals high biological diversity and specific adaptations in the industrially and medically important fungal genus Aspergillus.</title>
        <authorList>
            <person name="de Vries R.P."/>
            <person name="Riley R."/>
            <person name="Wiebenga A."/>
            <person name="Aguilar-Osorio G."/>
            <person name="Amillis S."/>
            <person name="Uchima C.A."/>
            <person name="Anderluh G."/>
            <person name="Asadollahi M."/>
            <person name="Askin M."/>
            <person name="Barry K."/>
            <person name="Battaglia E."/>
            <person name="Bayram O."/>
            <person name="Benocci T."/>
            <person name="Braus-Stromeyer S.A."/>
            <person name="Caldana C."/>
            <person name="Canovas D."/>
            <person name="Cerqueira G.C."/>
            <person name="Chen F."/>
            <person name="Chen W."/>
            <person name="Choi C."/>
            <person name="Clum A."/>
            <person name="Dos Santos R.A."/>
            <person name="Damasio A.R."/>
            <person name="Diallinas G."/>
            <person name="Emri T."/>
            <person name="Fekete E."/>
            <person name="Flipphi M."/>
            <person name="Freyberg S."/>
            <person name="Gallo A."/>
            <person name="Gournas C."/>
            <person name="Habgood R."/>
            <person name="Hainaut M."/>
            <person name="Harispe M.L."/>
            <person name="Henrissat B."/>
            <person name="Hilden K.S."/>
            <person name="Hope R."/>
            <person name="Hossain A."/>
            <person name="Karabika E."/>
            <person name="Karaffa L."/>
            <person name="Karanyi Z."/>
            <person name="Krasevec N."/>
            <person name="Kuo A."/>
            <person name="Kusch H."/>
            <person name="LaButti K."/>
            <person name="Lagendijk E.L."/>
            <person name="Lapidus A."/>
            <person name="Levasseur A."/>
            <person name="Lindquist E."/>
            <person name="Lipzen A."/>
            <person name="Logrieco A.F."/>
            <person name="MacCabe A."/>
            <person name="Maekelae M.R."/>
            <person name="Malavazi I."/>
            <person name="Melin P."/>
            <person name="Meyer V."/>
            <person name="Mielnichuk N."/>
            <person name="Miskei M."/>
            <person name="Molnar A.P."/>
            <person name="Mule G."/>
            <person name="Ngan C.Y."/>
            <person name="Orejas M."/>
            <person name="Orosz E."/>
            <person name="Ouedraogo J.P."/>
            <person name="Overkamp K.M."/>
            <person name="Park H.-S."/>
            <person name="Perrone G."/>
            <person name="Piumi F."/>
            <person name="Punt P.J."/>
            <person name="Ram A.F."/>
            <person name="Ramon A."/>
            <person name="Rauscher S."/>
            <person name="Record E."/>
            <person name="Riano-Pachon D.M."/>
            <person name="Robert V."/>
            <person name="Roehrig J."/>
            <person name="Ruller R."/>
            <person name="Salamov A."/>
            <person name="Salih N.S."/>
            <person name="Samson R.A."/>
            <person name="Sandor E."/>
            <person name="Sanguinetti M."/>
            <person name="Schuetze T."/>
            <person name="Sepcic K."/>
            <person name="Shelest E."/>
            <person name="Sherlock G."/>
            <person name="Sophianopoulou V."/>
            <person name="Squina F.M."/>
            <person name="Sun H."/>
            <person name="Susca A."/>
            <person name="Todd R.B."/>
            <person name="Tsang A."/>
            <person name="Unkles S.E."/>
            <person name="van de Wiele N."/>
            <person name="van Rossen-Uffink D."/>
            <person name="Oliveira J.V."/>
            <person name="Vesth T.C."/>
            <person name="Visser J."/>
            <person name="Yu J.-H."/>
            <person name="Zhou M."/>
            <person name="Andersen M.R."/>
            <person name="Archer D.B."/>
            <person name="Baker S.E."/>
            <person name="Benoit I."/>
            <person name="Brakhage A.A."/>
            <person name="Braus G.H."/>
            <person name="Fischer R."/>
            <person name="Frisvad J.C."/>
            <person name="Goldman G.H."/>
            <person name="Houbraken J."/>
            <person name="Oakley B."/>
            <person name="Pocsi I."/>
            <person name="Scazzocchio C."/>
            <person name="Seiboth B."/>
            <person name="vanKuyk P.A."/>
            <person name="Wortman J."/>
            <person name="Dyer P.S."/>
            <person name="Grigoriev I.V."/>
        </authorList>
    </citation>
    <scope>NUCLEOTIDE SEQUENCE [LARGE SCALE GENOMIC DNA]</scope>
    <source>
        <strain evidence="10">ITEM 5010</strain>
    </source>
</reference>
<dbReference type="InterPro" id="IPR023074">
    <property type="entry name" value="HMG_CoA_Rdtase_cat_sf"/>
</dbReference>
<sequence>MAPPSDRTKAKFGPYLSQVEHITRHDQDPFEVKIENFIGYTHVPIGLAGPLHVRTPAGSEKEICAPMATTEAALVASCCRGCKAVNACGGVEFVTGEDSMKRCPFFRFQSPGDAFKFVHALPQLKESLTKVAETTSKHLRLQSLTPHTVGRCVHVLLSFACGDASGQNMVTIATEHVCAWVLRVLRSEYGIVDTYVEGQMSSDKKPSWGNVTMPRGVEVTAWTSLPDSTCQKILGCSSATLHDWLQTVQEGAIRNGQHGSSINVANVLAAIFIATGQDAASITDACWAHLTPEYDRESQRVTLSLYLPSLPVGVVGGGTAYATQREALRIMQCDGPGGKHQLAGCIAAFALALEISTASSIITKTFAQSHERLARWEAELRPRPRM</sequence>
<dbReference type="GO" id="GO:0008299">
    <property type="term" value="P:isoprenoid biosynthetic process"/>
    <property type="evidence" value="ECO:0007669"/>
    <property type="project" value="InterPro"/>
</dbReference>
<dbReference type="InterPro" id="IPR009029">
    <property type="entry name" value="HMG_CoA_Rdtase_sub-bd_dom_sf"/>
</dbReference>
<dbReference type="InterPro" id="IPR004554">
    <property type="entry name" value="HMG_CoA_Rdtase_eu_arc"/>
</dbReference>
<evidence type="ECO:0000256" key="8">
    <source>
        <dbReference type="ARBA" id="ARBA00023221"/>
    </source>
</evidence>
<keyword evidence="7" id="KW-1207">Sterol metabolism</keyword>
<dbReference type="STRING" id="602072.A0A1R3RDY8"/>
<evidence type="ECO:0000313" key="10">
    <source>
        <dbReference type="Proteomes" id="UP000188318"/>
    </source>
</evidence>
<dbReference type="PANTHER" id="PTHR10572">
    <property type="entry name" value="3-HYDROXY-3-METHYLGLUTARYL-COENZYME A REDUCTASE"/>
    <property type="match status" value="1"/>
</dbReference>
<evidence type="ECO:0000256" key="5">
    <source>
        <dbReference type="ARBA" id="ARBA00023002"/>
    </source>
</evidence>
<dbReference type="OMA" id="AHFANGI"/>
<dbReference type="OrthoDB" id="310654at2759"/>
<dbReference type="PROSITE" id="PS00318">
    <property type="entry name" value="HMG_COA_REDUCTASE_2"/>
    <property type="match status" value="1"/>
</dbReference>
<dbReference type="GO" id="GO:0004420">
    <property type="term" value="F:hydroxymethylglutaryl-CoA reductase (NADPH) activity"/>
    <property type="evidence" value="ECO:0007669"/>
    <property type="project" value="UniProtKB-EC"/>
</dbReference>
<dbReference type="GO" id="GO:0016126">
    <property type="term" value="P:sterol biosynthetic process"/>
    <property type="evidence" value="ECO:0007669"/>
    <property type="project" value="UniProtKB-KW"/>
</dbReference>
<keyword evidence="8" id="KW-0753">Steroid metabolism</keyword>
<dbReference type="PANTHER" id="PTHR10572:SF24">
    <property type="entry name" value="3-HYDROXY-3-METHYLGLUTARYL-COENZYME A REDUCTASE"/>
    <property type="match status" value="1"/>
</dbReference>
<evidence type="ECO:0000256" key="6">
    <source>
        <dbReference type="ARBA" id="ARBA00023011"/>
    </source>
</evidence>
<keyword evidence="4" id="KW-0444">Lipid biosynthesis</keyword>
<dbReference type="Gene3D" id="3.90.770.10">
    <property type="entry name" value="3-hydroxy-3-methylglutaryl-coenzyme A Reductase, Chain A, domain 2"/>
    <property type="match status" value="1"/>
</dbReference>
<evidence type="ECO:0000256" key="7">
    <source>
        <dbReference type="ARBA" id="ARBA00023166"/>
    </source>
</evidence>